<keyword evidence="9" id="KW-1185">Reference proteome</keyword>
<dbReference type="GO" id="GO:0016020">
    <property type="term" value="C:membrane"/>
    <property type="evidence" value="ECO:0007669"/>
    <property type="project" value="UniProtKB-SubCell"/>
</dbReference>
<gene>
    <name evidence="8" type="ORF">ES319_A11G151900v1</name>
</gene>
<dbReference type="CDD" id="cd09629">
    <property type="entry name" value="DOMON_CIL1_like"/>
    <property type="match status" value="1"/>
</dbReference>
<comment type="subcellular location">
    <subcellularLocation>
        <location evidence="1">Membrane</location>
    </subcellularLocation>
</comment>
<dbReference type="Pfam" id="PF04526">
    <property type="entry name" value="DUF568"/>
    <property type="match status" value="1"/>
</dbReference>
<dbReference type="EMBL" id="CM018212">
    <property type="protein sequence ID" value="KAB2057183.1"/>
    <property type="molecule type" value="Genomic_DNA"/>
</dbReference>
<evidence type="ECO:0000313" key="9">
    <source>
        <dbReference type="Proteomes" id="UP000327439"/>
    </source>
</evidence>
<protein>
    <recommendedName>
        <fullName evidence="7">DOMON domain-containing protein</fullName>
    </recommendedName>
</protein>
<feature type="chain" id="PRO_5023830321" description="DOMON domain-containing protein" evidence="6">
    <location>
        <begin position="27"/>
        <end position="252"/>
    </location>
</feature>
<evidence type="ECO:0000313" key="8">
    <source>
        <dbReference type="EMBL" id="KAB2057183.1"/>
    </source>
</evidence>
<dbReference type="OrthoDB" id="1720670at2759"/>
<dbReference type="AlphaFoldDB" id="A0A5J5TNF7"/>
<feature type="signal peptide" evidence="6">
    <location>
        <begin position="1"/>
        <end position="26"/>
    </location>
</feature>
<evidence type="ECO:0000259" key="7">
    <source>
        <dbReference type="PROSITE" id="PS50836"/>
    </source>
</evidence>
<dbReference type="PANTHER" id="PTHR23130">
    <property type="entry name" value="CYTOCHROME B561 AND DOMON DOMAIN-CONTAINING PROTEIN"/>
    <property type="match status" value="1"/>
</dbReference>
<evidence type="ECO:0000256" key="4">
    <source>
        <dbReference type="ARBA" id="ARBA00022982"/>
    </source>
</evidence>
<evidence type="ECO:0000256" key="2">
    <source>
        <dbReference type="ARBA" id="ARBA00022448"/>
    </source>
</evidence>
<keyword evidence="3 6" id="KW-0732">Signal</keyword>
<proteinExistence type="predicted"/>
<dbReference type="InterPro" id="IPR005018">
    <property type="entry name" value="DOMON_domain"/>
</dbReference>
<dbReference type="InterPro" id="IPR045265">
    <property type="entry name" value="AIR12_DOMON"/>
</dbReference>
<dbReference type="PANTHER" id="PTHR23130:SF157">
    <property type="entry name" value="AUXIN-INDUCED IN ROOT CULTURES PROTEIN 12"/>
    <property type="match status" value="1"/>
</dbReference>
<accession>A0A5J5TNF7</accession>
<name>A0A5J5TNF7_GOSBA</name>
<dbReference type="Proteomes" id="UP000327439">
    <property type="component" value="Chromosome A11"/>
</dbReference>
<evidence type="ECO:0000256" key="5">
    <source>
        <dbReference type="ARBA" id="ARBA00023136"/>
    </source>
</evidence>
<reference evidence="9" key="1">
    <citation type="journal article" date="2020" name="Nat. Genet.">
        <title>Genomic diversifications of five Gossypium allopolyploid species and their impact on cotton improvement.</title>
        <authorList>
            <person name="Chen Z.J."/>
            <person name="Sreedasyam A."/>
            <person name="Ando A."/>
            <person name="Song Q."/>
            <person name="De Santiago L.M."/>
            <person name="Hulse-Kemp A.M."/>
            <person name="Ding M."/>
            <person name="Ye W."/>
            <person name="Kirkbride R.C."/>
            <person name="Jenkins J."/>
            <person name="Plott C."/>
            <person name="Lovell J."/>
            <person name="Lin Y.M."/>
            <person name="Vaughn R."/>
            <person name="Liu B."/>
            <person name="Simpson S."/>
            <person name="Scheffler B.E."/>
            <person name="Wen L."/>
            <person name="Saski C.A."/>
            <person name="Grover C.E."/>
            <person name="Hu G."/>
            <person name="Conover J.L."/>
            <person name="Carlson J.W."/>
            <person name="Shu S."/>
            <person name="Boston L.B."/>
            <person name="Williams M."/>
            <person name="Peterson D.G."/>
            <person name="McGee K."/>
            <person name="Jones D.C."/>
            <person name="Wendel J.F."/>
            <person name="Stelly D.M."/>
            <person name="Grimwood J."/>
            <person name="Schmutz J."/>
        </authorList>
    </citation>
    <scope>NUCLEOTIDE SEQUENCE [LARGE SCALE GENOMIC DNA]</scope>
    <source>
        <strain evidence="9">cv. 3-79</strain>
    </source>
</reference>
<evidence type="ECO:0000256" key="1">
    <source>
        <dbReference type="ARBA" id="ARBA00004370"/>
    </source>
</evidence>
<feature type="domain" description="DOMON" evidence="7">
    <location>
        <begin position="50"/>
        <end position="163"/>
    </location>
</feature>
<keyword evidence="5" id="KW-0472">Membrane</keyword>
<keyword evidence="4" id="KW-0249">Electron transport</keyword>
<sequence length="252" mass="27615">MKTRSFFSPSLILLFSLWALISPSHSFNCSLLKLAAGKKQYSNCTELPTLNLTLHFTFNATNSSLSIAFSAPLSNPNGWIAWGINPTTTRMVGSQALIAFKNKGSLVVKTYNLSSYSSIVEGKLSFDVWDLEAETDHDGKMVIYGSLKVRASVEKVNQVWQVGSGVINDHPMKHGFAKGNLDSLGELKLMDKVSLSASSHAPTPQLMNKMSSGASLLPPTPQVANNDKGDWWRVKEINVALWIFALLSVMCF</sequence>
<evidence type="ECO:0000256" key="6">
    <source>
        <dbReference type="SAM" id="SignalP"/>
    </source>
</evidence>
<organism evidence="8 9">
    <name type="scientific">Gossypium barbadense</name>
    <name type="common">Sea Island cotton</name>
    <name type="synonym">Hibiscus barbadensis</name>
    <dbReference type="NCBI Taxonomy" id="3634"/>
    <lineage>
        <taxon>Eukaryota</taxon>
        <taxon>Viridiplantae</taxon>
        <taxon>Streptophyta</taxon>
        <taxon>Embryophyta</taxon>
        <taxon>Tracheophyta</taxon>
        <taxon>Spermatophyta</taxon>
        <taxon>Magnoliopsida</taxon>
        <taxon>eudicotyledons</taxon>
        <taxon>Gunneridae</taxon>
        <taxon>Pentapetalae</taxon>
        <taxon>rosids</taxon>
        <taxon>malvids</taxon>
        <taxon>Malvales</taxon>
        <taxon>Malvaceae</taxon>
        <taxon>Malvoideae</taxon>
        <taxon>Gossypium</taxon>
    </lineage>
</organism>
<evidence type="ECO:0000256" key="3">
    <source>
        <dbReference type="ARBA" id="ARBA00022729"/>
    </source>
</evidence>
<keyword evidence="2" id="KW-0813">Transport</keyword>
<dbReference type="PROSITE" id="PS50836">
    <property type="entry name" value="DOMON"/>
    <property type="match status" value="1"/>
</dbReference>